<protein>
    <submittedName>
        <fullName evidence="1">DNA primase</fullName>
    </submittedName>
</protein>
<dbReference type="Gene3D" id="3.40.1360.10">
    <property type="match status" value="1"/>
</dbReference>
<dbReference type="EMBL" id="BK015176">
    <property type="protein sequence ID" value="DAD94303.1"/>
    <property type="molecule type" value="Genomic_DNA"/>
</dbReference>
<name>A0A8S5NIX5_9CAUD</name>
<evidence type="ECO:0000313" key="1">
    <source>
        <dbReference type="EMBL" id="DAD94303.1"/>
    </source>
</evidence>
<dbReference type="SUPFAM" id="SSF56731">
    <property type="entry name" value="DNA primase core"/>
    <property type="match status" value="1"/>
</dbReference>
<sequence length="388" mass="44874">MYLDKDAILNSLTKEDIIKIVTYFGSSYPKTDSNGDLIFQSVCHGSDSWKLYYYHEPNEDKGYKGRTFHCYSKCSDSFNVVELVIRANRVKGQNLTWYKALRFVGELTGKLAVTSADEIEKEKNRINDFEWINRLKSVKKNRREVPTLSEISENILDTFYYAPHEDWLNDNISREALSRYEIGYYGLTNQIVIPHRDKDNRLIGIRGRYLDESDIERVGKYVPLQISGNFLSHQLGSNLYGINVTQNKIKSIRKAMLLESEKGCMQNYSYFGEDSFAVATCGSNITVTQQKLLLQYLKCEEVIVAFDREYQDAHSFEAEIYYNKLVKKVAGLVPYCKVCLLLDSENRLPYKASPTDMGKETLLELLDEKIVITMDEVNRVLKESKKEK</sequence>
<organism evidence="1">
    <name type="scientific">Siphoviridae sp. cttFh17</name>
    <dbReference type="NCBI Taxonomy" id="2826491"/>
    <lineage>
        <taxon>Viruses</taxon>
        <taxon>Duplodnaviria</taxon>
        <taxon>Heunggongvirae</taxon>
        <taxon>Uroviricota</taxon>
        <taxon>Caudoviricetes</taxon>
    </lineage>
</organism>
<reference evidence="1" key="1">
    <citation type="journal article" date="2021" name="Proc. Natl. Acad. Sci. U.S.A.">
        <title>A Catalog of Tens of Thousands of Viruses from Human Metagenomes Reveals Hidden Associations with Chronic Diseases.</title>
        <authorList>
            <person name="Tisza M.J."/>
            <person name="Buck C.B."/>
        </authorList>
    </citation>
    <scope>NUCLEOTIDE SEQUENCE</scope>
    <source>
        <strain evidence="1">CttFh17</strain>
    </source>
</reference>
<accession>A0A8S5NIX5</accession>
<proteinExistence type="predicted"/>